<dbReference type="InterPro" id="IPR011330">
    <property type="entry name" value="Glyco_hydro/deAcase_b/a-brl"/>
</dbReference>
<feature type="domain" description="NodB homology" evidence="1">
    <location>
        <begin position="79"/>
        <end position="265"/>
    </location>
</feature>
<protein>
    <submittedName>
        <fullName evidence="2">Polysaccharide deacetylase family protein</fullName>
    </submittedName>
</protein>
<dbReference type="InterPro" id="IPR050248">
    <property type="entry name" value="Polysacc_deacetylase_ArnD"/>
</dbReference>
<reference evidence="2" key="1">
    <citation type="submission" date="2021-03" db="EMBL/GenBank/DDBJ databases">
        <title>Ottowia sp. 27C isolated from the cloaca of a Giant Asian pond turtle (Heosemys grandis).</title>
        <authorList>
            <person name="Spergser J."/>
            <person name="Busse H.-J."/>
        </authorList>
    </citation>
    <scope>NUCLEOTIDE SEQUENCE</scope>
    <source>
        <strain evidence="2">27C</strain>
    </source>
</reference>
<proteinExistence type="predicted"/>
<name>A0A975CC72_9BURK</name>
<dbReference type="EMBL" id="CP071796">
    <property type="protein sequence ID" value="QTD43700.1"/>
    <property type="molecule type" value="Genomic_DNA"/>
</dbReference>
<dbReference type="Proteomes" id="UP000663903">
    <property type="component" value="Chromosome"/>
</dbReference>
<dbReference type="PANTHER" id="PTHR10587">
    <property type="entry name" value="GLYCOSYL TRANSFERASE-RELATED"/>
    <property type="match status" value="1"/>
</dbReference>
<dbReference type="Gene3D" id="3.20.20.370">
    <property type="entry name" value="Glycoside hydrolase/deacetylase"/>
    <property type="match status" value="1"/>
</dbReference>
<dbReference type="RefSeq" id="WP_208007111.1">
    <property type="nucleotide sequence ID" value="NZ_CP071796.1"/>
</dbReference>
<dbReference type="KEGG" id="otd:J1M35_11045"/>
<dbReference type="PANTHER" id="PTHR10587:SF137">
    <property type="entry name" value="4-DEOXY-4-FORMAMIDO-L-ARABINOSE-PHOSPHOUNDECAPRENOL DEFORMYLASE ARND-RELATED"/>
    <property type="match status" value="1"/>
</dbReference>
<dbReference type="AlphaFoldDB" id="A0A975CC72"/>
<dbReference type="CDD" id="cd10917">
    <property type="entry name" value="CE4_NodB_like_6s_7s"/>
    <property type="match status" value="1"/>
</dbReference>
<gene>
    <name evidence="2" type="ORF">J1M35_11045</name>
</gene>
<accession>A0A975CC72</accession>
<dbReference type="GO" id="GO:0016810">
    <property type="term" value="F:hydrolase activity, acting on carbon-nitrogen (but not peptide) bonds"/>
    <property type="evidence" value="ECO:0007669"/>
    <property type="project" value="InterPro"/>
</dbReference>
<evidence type="ECO:0000259" key="1">
    <source>
        <dbReference type="PROSITE" id="PS51677"/>
    </source>
</evidence>
<evidence type="ECO:0000313" key="2">
    <source>
        <dbReference type="EMBL" id="QTD43700.1"/>
    </source>
</evidence>
<keyword evidence="3" id="KW-1185">Reference proteome</keyword>
<dbReference type="InterPro" id="IPR002509">
    <property type="entry name" value="NODB_dom"/>
</dbReference>
<dbReference type="Pfam" id="PF01522">
    <property type="entry name" value="Polysacc_deac_1"/>
    <property type="match status" value="1"/>
</dbReference>
<sequence length="284" mass="30588">MPVPSWTSARWRPSPFLQLSAVVHLVAAAGVLLAPAQWPWWLGALAVNHGLITAAGLLPRCHWLGPNLTRLPPSAAARGEVALTFDDGPDPAVTPRVLDLLDQAGMRATFFCIGERVLAHPALAREIVRRGHHIENHTQHHPHGFSLYGPRRMAREVEQAQCTLAQASGRAPRYVRAVAGLRNLFLQPILARHGLKLVAWTRRGYDTRDADPARVLARLSHQMAAGDILLLHDGHAGRTAEGQPLVLAVLPSLLTTLRGRGLRSVTLDAACAPAAAPALQGVPA</sequence>
<organism evidence="2 3">
    <name type="scientific">Ottowia testudinis</name>
    <dbReference type="NCBI Taxonomy" id="2816950"/>
    <lineage>
        <taxon>Bacteria</taxon>
        <taxon>Pseudomonadati</taxon>
        <taxon>Pseudomonadota</taxon>
        <taxon>Betaproteobacteria</taxon>
        <taxon>Burkholderiales</taxon>
        <taxon>Comamonadaceae</taxon>
        <taxon>Ottowia</taxon>
    </lineage>
</organism>
<dbReference type="SUPFAM" id="SSF88713">
    <property type="entry name" value="Glycoside hydrolase/deacetylase"/>
    <property type="match status" value="1"/>
</dbReference>
<dbReference type="PROSITE" id="PS51677">
    <property type="entry name" value="NODB"/>
    <property type="match status" value="1"/>
</dbReference>
<dbReference type="GO" id="GO:0005975">
    <property type="term" value="P:carbohydrate metabolic process"/>
    <property type="evidence" value="ECO:0007669"/>
    <property type="project" value="InterPro"/>
</dbReference>
<evidence type="ECO:0000313" key="3">
    <source>
        <dbReference type="Proteomes" id="UP000663903"/>
    </source>
</evidence>